<accession>A0A9J6E002</accession>
<dbReference type="Pfam" id="PF20146">
    <property type="entry name" value="NRF"/>
    <property type="match status" value="1"/>
</dbReference>
<evidence type="ECO:0000259" key="2">
    <source>
        <dbReference type="SMART" id="SM00703"/>
    </source>
</evidence>
<gene>
    <name evidence="3" type="ORF">HPB51_007096</name>
</gene>
<evidence type="ECO:0000313" key="3">
    <source>
        <dbReference type="EMBL" id="KAH8027546.1"/>
    </source>
</evidence>
<protein>
    <recommendedName>
        <fullName evidence="2">Nose resistant-to-fluoxetine protein N-terminal domain-containing protein</fullName>
    </recommendedName>
</protein>
<keyword evidence="4" id="KW-1185">Reference proteome</keyword>
<feature type="chain" id="PRO_5039885911" description="Nose resistant-to-fluoxetine protein N-terminal domain-containing protein" evidence="1">
    <location>
        <begin position="32"/>
        <end position="209"/>
    </location>
</feature>
<dbReference type="SMART" id="SM00703">
    <property type="entry name" value="NRF"/>
    <property type="match status" value="1"/>
</dbReference>
<keyword evidence="1" id="KW-0732">Signal</keyword>
<feature type="signal peptide" evidence="1">
    <location>
        <begin position="1"/>
        <end position="31"/>
    </location>
</feature>
<proteinExistence type="predicted"/>
<sequence>MVWFRREDASRLVLYLALALLVCSCATLCDGKNEGSHFTASTEEHEVKYLDTLKEWIAKAMDRAPRDVMRKIMAANISVDCSIGLLKLVRGIRNLEPWVLRLLDSTGKYPTGALQVSRTDLGAFDECVETVVLNNYGHETVRGQYCNLQLYAGNRSDMDDRIMAAVALRHPRADRRPEAGLGDAAPYAYDGPFFTCSKPLDIFWRVAEV</sequence>
<dbReference type="InterPro" id="IPR006621">
    <property type="entry name" value="Nose-resist-to-fluoxetine_N"/>
</dbReference>
<feature type="domain" description="Nose resistant-to-fluoxetine protein N-terminal" evidence="2">
    <location>
        <begin position="78"/>
        <end position="178"/>
    </location>
</feature>
<evidence type="ECO:0000256" key="1">
    <source>
        <dbReference type="SAM" id="SignalP"/>
    </source>
</evidence>
<dbReference type="EMBL" id="JABSTU010000006">
    <property type="protein sequence ID" value="KAH8027546.1"/>
    <property type="molecule type" value="Genomic_DNA"/>
</dbReference>
<dbReference type="AlphaFoldDB" id="A0A9J6E002"/>
<reference evidence="3" key="1">
    <citation type="journal article" date="2020" name="Cell">
        <title>Large-Scale Comparative Analyses of Tick Genomes Elucidate Their Genetic Diversity and Vector Capacities.</title>
        <authorList>
            <consortium name="Tick Genome and Microbiome Consortium (TIGMIC)"/>
            <person name="Jia N."/>
            <person name="Wang J."/>
            <person name="Shi W."/>
            <person name="Du L."/>
            <person name="Sun Y."/>
            <person name="Zhan W."/>
            <person name="Jiang J.F."/>
            <person name="Wang Q."/>
            <person name="Zhang B."/>
            <person name="Ji P."/>
            <person name="Bell-Sakyi L."/>
            <person name="Cui X.M."/>
            <person name="Yuan T.T."/>
            <person name="Jiang B.G."/>
            <person name="Yang W.F."/>
            <person name="Lam T.T."/>
            <person name="Chang Q.C."/>
            <person name="Ding S.J."/>
            <person name="Wang X.J."/>
            <person name="Zhu J.G."/>
            <person name="Ruan X.D."/>
            <person name="Zhao L."/>
            <person name="Wei J.T."/>
            <person name="Ye R.Z."/>
            <person name="Que T.C."/>
            <person name="Du C.H."/>
            <person name="Zhou Y.H."/>
            <person name="Cheng J.X."/>
            <person name="Dai P.F."/>
            <person name="Guo W.B."/>
            <person name="Han X.H."/>
            <person name="Huang E.J."/>
            <person name="Li L.F."/>
            <person name="Wei W."/>
            <person name="Gao Y.C."/>
            <person name="Liu J.Z."/>
            <person name="Shao H.Z."/>
            <person name="Wang X."/>
            <person name="Wang C.C."/>
            <person name="Yang T.C."/>
            <person name="Huo Q.B."/>
            <person name="Li W."/>
            <person name="Chen H.Y."/>
            <person name="Chen S.E."/>
            <person name="Zhou L.G."/>
            <person name="Ni X.B."/>
            <person name="Tian J.H."/>
            <person name="Sheng Y."/>
            <person name="Liu T."/>
            <person name="Pan Y.S."/>
            <person name="Xia L.Y."/>
            <person name="Li J."/>
            <person name="Zhao F."/>
            <person name="Cao W.C."/>
        </authorList>
    </citation>
    <scope>NUCLEOTIDE SEQUENCE</scope>
    <source>
        <strain evidence="3">Rmic-2018</strain>
    </source>
</reference>
<name>A0A9J6E002_RHIMP</name>
<dbReference type="VEuPathDB" id="VectorBase:LOC119168309"/>
<organism evidence="3 4">
    <name type="scientific">Rhipicephalus microplus</name>
    <name type="common">Cattle tick</name>
    <name type="synonym">Boophilus microplus</name>
    <dbReference type="NCBI Taxonomy" id="6941"/>
    <lineage>
        <taxon>Eukaryota</taxon>
        <taxon>Metazoa</taxon>
        <taxon>Ecdysozoa</taxon>
        <taxon>Arthropoda</taxon>
        <taxon>Chelicerata</taxon>
        <taxon>Arachnida</taxon>
        <taxon>Acari</taxon>
        <taxon>Parasitiformes</taxon>
        <taxon>Ixodida</taxon>
        <taxon>Ixodoidea</taxon>
        <taxon>Ixodidae</taxon>
        <taxon>Rhipicephalinae</taxon>
        <taxon>Rhipicephalus</taxon>
        <taxon>Boophilus</taxon>
    </lineage>
</organism>
<dbReference type="Proteomes" id="UP000821866">
    <property type="component" value="Chromosome 4"/>
</dbReference>
<reference evidence="3" key="2">
    <citation type="submission" date="2021-09" db="EMBL/GenBank/DDBJ databases">
        <authorList>
            <person name="Jia N."/>
            <person name="Wang J."/>
            <person name="Shi W."/>
            <person name="Du L."/>
            <person name="Sun Y."/>
            <person name="Zhan W."/>
            <person name="Jiang J."/>
            <person name="Wang Q."/>
            <person name="Zhang B."/>
            <person name="Ji P."/>
            <person name="Sakyi L.B."/>
            <person name="Cui X."/>
            <person name="Yuan T."/>
            <person name="Jiang B."/>
            <person name="Yang W."/>
            <person name="Lam T.T.-Y."/>
            <person name="Chang Q."/>
            <person name="Ding S."/>
            <person name="Wang X."/>
            <person name="Zhu J."/>
            <person name="Ruan X."/>
            <person name="Zhao L."/>
            <person name="Wei J."/>
            <person name="Que T."/>
            <person name="Du C."/>
            <person name="Cheng J."/>
            <person name="Dai P."/>
            <person name="Han X."/>
            <person name="Huang E."/>
            <person name="Gao Y."/>
            <person name="Liu J."/>
            <person name="Shao H."/>
            <person name="Ye R."/>
            <person name="Li L."/>
            <person name="Wei W."/>
            <person name="Wang X."/>
            <person name="Wang C."/>
            <person name="Huo Q."/>
            <person name="Li W."/>
            <person name="Guo W."/>
            <person name="Chen H."/>
            <person name="Chen S."/>
            <person name="Zhou L."/>
            <person name="Zhou L."/>
            <person name="Ni X."/>
            <person name="Tian J."/>
            <person name="Zhou Y."/>
            <person name="Sheng Y."/>
            <person name="Liu T."/>
            <person name="Pan Y."/>
            <person name="Xia L."/>
            <person name="Li J."/>
            <person name="Zhao F."/>
            <person name="Cao W."/>
        </authorList>
    </citation>
    <scope>NUCLEOTIDE SEQUENCE</scope>
    <source>
        <strain evidence="3">Rmic-2018</strain>
        <tissue evidence="3">Larvae</tissue>
    </source>
</reference>
<comment type="caution">
    <text evidence="3">The sequence shown here is derived from an EMBL/GenBank/DDBJ whole genome shotgun (WGS) entry which is preliminary data.</text>
</comment>
<evidence type="ECO:0000313" key="4">
    <source>
        <dbReference type="Proteomes" id="UP000821866"/>
    </source>
</evidence>
<dbReference type="PROSITE" id="PS51257">
    <property type="entry name" value="PROKAR_LIPOPROTEIN"/>
    <property type="match status" value="1"/>
</dbReference>